<proteinExistence type="predicted"/>
<evidence type="ECO:0000313" key="2">
    <source>
        <dbReference type="Proteomes" id="UP000013085"/>
    </source>
</evidence>
<dbReference type="Proteomes" id="UP000013085">
    <property type="component" value="Unassembled WGS sequence"/>
</dbReference>
<sequence>MAFEGWLLKINGKTFPTRLIAAESLKITPDQIMDLDPYRDADGVLHRTALPHTATSIEFTTTALYLKDAEILNSFLSHDNRVKCQVEYWNPNTSSYASGAFYIADVPYEFYMVDEEKNEILYKPIKVTFTEY</sequence>
<gene>
    <name evidence="1" type="ORF">HMPREF1090_03621</name>
</gene>
<reference evidence="1 2" key="1">
    <citation type="submission" date="2013-01" db="EMBL/GenBank/DDBJ databases">
        <title>The Genome Sequence of Clostridium clostridioforme 90A8.</title>
        <authorList>
            <consortium name="The Broad Institute Genome Sequencing Platform"/>
            <person name="Earl A."/>
            <person name="Ward D."/>
            <person name="Feldgarden M."/>
            <person name="Gevers D."/>
            <person name="Courvalin P."/>
            <person name="Lambert T."/>
            <person name="Walker B."/>
            <person name="Young S.K."/>
            <person name="Zeng Q."/>
            <person name="Gargeya S."/>
            <person name="Fitzgerald M."/>
            <person name="Haas B."/>
            <person name="Abouelleil A."/>
            <person name="Alvarado L."/>
            <person name="Arachchi H.M."/>
            <person name="Berlin A.M."/>
            <person name="Chapman S.B."/>
            <person name="Dewar J."/>
            <person name="Goldberg J."/>
            <person name="Griggs A."/>
            <person name="Gujja S."/>
            <person name="Hansen M."/>
            <person name="Howarth C."/>
            <person name="Imamovic A."/>
            <person name="Larimer J."/>
            <person name="McCowan C."/>
            <person name="Murphy C."/>
            <person name="Neiman D."/>
            <person name="Pearson M."/>
            <person name="Priest M."/>
            <person name="Roberts A."/>
            <person name="Saif S."/>
            <person name="Shea T."/>
            <person name="Sisk P."/>
            <person name="Sykes S."/>
            <person name="Wortman J."/>
            <person name="Nusbaum C."/>
            <person name="Birren B."/>
        </authorList>
    </citation>
    <scope>NUCLEOTIDE SEQUENCE [LARGE SCALE GENOMIC DNA]</scope>
    <source>
        <strain evidence="1 2">90A8</strain>
    </source>
</reference>
<dbReference type="EMBL" id="AGYR01000039">
    <property type="protein sequence ID" value="ENZ12490.1"/>
    <property type="molecule type" value="Genomic_DNA"/>
</dbReference>
<accession>A0A0E2HLG0</accession>
<dbReference type="RefSeq" id="WP_002593716.1">
    <property type="nucleotide sequence ID" value="NZ_KB850979.1"/>
</dbReference>
<name>A0A0E2HLG0_9FIRM</name>
<dbReference type="HOGENOM" id="CLU_153901_0_0_9"/>
<organism evidence="1 2">
    <name type="scientific">[Clostridium] clostridioforme 90A8</name>
    <dbReference type="NCBI Taxonomy" id="999408"/>
    <lineage>
        <taxon>Bacteria</taxon>
        <taxon>Bacillati</taxon>
        <taxon>Bacillota</taxon>
        <taxon>Clostridia</taxon>
        <taxon>Lachnospirales</taxon>
        <taxon>Lachnospiraceae</taxon>
        <taxon>Enterocloster</taxon>
    </lineage>
</organism>
<evidence type="ECO:0000313" key="1">
    <source>
        <dbReference type="EMBL" id="ENZ12490.1"/>
    </source>
</evidence>
<dbReference type="InterPro" id="IPR046557">
    <property type="entry name" value="DUF6711"/>
</dbReference>
<protein>
    <recommendedName>
        <fullName evidence="3">Phage tail protein</fullName>
    </recommendedName>
</protein>
<comment type="caution">
    <text evidence="1">The sequence shown here is derived from an EMBL/GenBank/DDBJ whole genome shotgun (WGS) entry which is preliminary data.</text>
</comment>
<dbReference type="Pfam" id="PF20458">
    <property type="entry name" value="DUF6711"/>
    <property type="match status" value="1"/>
</dbReference>
<dbReference type="AlphaFoldDB" id="A0A0E2HLG0"/>
<evidence type="ECO:0008006" key="3">
    <source>
        <dbReference type="Google" id="ProtNLM"/>
    </source>
</evidence>